<reference evidence="2" key="2">
    <citation type="journal article" date="2014" name="ISME J.">
        <title>Microbial stratification in low pH oxic and suboxic macroscopic growths along an acid mine drainage.</title>
        <authorList>
            <person name="Mendez-Garcia C."/>
            <person name="Mesa V."/>
            <person name="Sprenger R.R."/>
            <person name="Richter M."/>
            <person name="Diez M.S."/>
            <person name="Solano J."/>
            <person name="Bargiela R."/>
            <person name="Golyshina O.V."/>
            <person name="Manteca A."/>
            <person name="Ramos J.L."/>
            <person name="Gallego J.R."/>
            <person name="Llorente I."/>
            <person name="Martins Dos Santos V.A."/>
            <person name="Jensen O.N."/>
            <person name="Pelaez A.I."/>
            <person name="Sanchez J."/>
            <person name="Ferrer M."/>
        </authorList>
    </citation>
    <scope>NUCLEOTIDE SEQUENCE</scope>
</reference>
<dbReference type="SUPFAM" id="SSF141868">
    <property type="entry name" value="EAL domain-like"/>
    <property type="match status" value="1"/>
</dbReference>
<evidence type="ECO:0000313" key="2">
    <source>
        <dbReference type="EMBL" id="EQD51519.1"/>
    </source>
</evidence>
<reference evidence="2" key="1">
    <citation type="submission" date="2013-08" db="EMBL/GenBank/DDBJ databases">
        <authorList>
            <person name="Mendez C."/>
            <person name="Richter M."/>
            <person name="Ferrer M."/>
            <person name="Sanchez J."/>
        </authorList>
    </citation>
    <scope>NUCLEOTIDE SEQUENCE</scope>
</reference>
<sequence length="74" mass="8548">SSVDGQRLILEFQENEVVTNLRHAWRFSQQTRALGCRLALERFGVGLNSFQLLDHVDADFLKLDRSFVNDLARN</sequence>
<accession>T1BEQ7</accession>
<dbReference type="PANTHER" id="PTHR33121:SF79">
    <property type="entry name" value="CYCLIC DI-GMP PHOSPHODIESTERASE PDED-RELATED"/>
    <property type="match status" value="1"/>
</dbReference>
<gene>
    <name evidence="2" type="ORF">B1A_13028</name>
</gene>
<feature type="non-terminal residue" evidence="2">
    <location>
        <position position="1"/>
    </location>
</feature>
<comment type="caution">
    <text evidence="2">The sequence shown here is derived from an EMBL/GenBank/DDBJ whole genome shotgun (WGS) entry which is preliminary data.</text>
</comment>
<feature type="domain" description="EAL" evidence="1">
    <location>
        <begin position="1"/>
        <end position="74"/>
    </location>
</feature>
<evidence type="ECO:0000259" key="1">
    <source>
        <dbReference type="PROSITE" id="PS50883"/>
    </source>
</evidence>
<dbReference type="PANTHER" id="PTHR33121">
    <property type="entry name" value="CYCLIC DI-GMP PHOSPHODIESTERASE PDEF"/>
    <property type="match status" value="1"/>
</dbReference>
<dbReference type="EMBL" id="AUZX01009509">
    <property type="protein sequence ID" value="EQD51519.1"/>
    <property type="molecule type" value="Genomic_DNA"/>
</dbReference>
<proteinExistence type="predicted"/>
<organism evidence="2">
    <name type="scientific">mine drainage metagenome</name>
    <dbReference type="NCBI Taxonomy" id="410659"/>
    <lineage>
        <taxon>unclassified sequences</taxon>
        <taxon>metagenomes</taxon>
        <taxon>ecological metagenomes</taxon>
    </lineage>
</organism>
<dbReference type="Gene3D" id="3.20.20.450">
    <property type="entry name" value="EAL domain"/>
    <property type="match status" value="1"/>
</dbReference>
<dbReference type="InterPro" id="IPR035919">
    <property type="entry name" value="EAL_sf"/>
</dbReference>
<dbReference type="AlphaFoldDB" id="T1BEQ7"/>
<feature type="non-terminal residue" evidence="2">
    <location>
        <position position="74"/>
    </location>
</feature>
<dbReference type="Pfam" id="PF00563">
    <property type="entry name" value="EAL"/>
    <property type="match status" value="1"/>
</dbReference>
<name>T1BEQ7_9ZZZZ</name>
<dbReference type="PROSITE" id="PS50883">
    <property type="entry name" value="EAL"/>
    <property type="match status" value="1"/>
</dbReference>
<protein>
    <submittedName>
        <fullName evidence="2">Diguanylate cyclase/phosphodiesterase</fullName>
    </submittedName>
</protein>
<dbReference type="InterPro" id="IPR050706">
    <property type="entry name" value="Cyclic-di-GMP_PDE-like"/>
</dbReference>
<dbReference type="GO" id="GO:0071111">
    <property type="term" value="F:cyclic-guanylate-specific phosphodiesterase activity"/>
    <property type="evidence" value="ECO:0007669"/>
    <property type="project" value="InterPro"/>
</dbReference>
<dbReference type="InterPro" id="IPR001633">
    <property type="entry name" value="EAL_dom"/>
</dbReference>